<organism evidence="1 2">
    <name type="scientific">Peronospora matthiolae</name>
    <dbReference type="NCBI Taxonomy" id="2874970"/>
    <lineage>
        <taxon>Eukaryota</taxon>
        <taxon>Sar</taxon>
        <taxon>Stramenopiles</taxon>
        <taxon>Oomycota</taxon>
        <taxon>Peronosporomycetes</taxon>
        <taxon>Peronosporales</taxon>
        <taxon>Peronosporaceae</taxon>
        <taxon>Peronospora</taxon>
    </lineage>
</organism>
<accession>A0AAV1UWC9</accession>
<protein>
    <submittedName>
        <fullName evidence="1">Uncharacterized protein</fullName>
    </submittedName>
</protein>
<dbReference type="EMBL" id="CAKLBY020000239">
    <property type="protein sequence ID" value="CAK7939094.1"/>
    <property type="molecule type" value="Genomic_DNA"/>
</dbReference>
<evidence type="ECO:0000313" key="2">
    <source>
        <dbReference type="Proteomes" id="UP001162060"/>
    </source>
</evidence>
<proteinExistence type="predicted"/>
<comment type="caution">
    <text evidence="1">The sequence shown here is derived from an EMBL/GenBank/DDBJ whole genome shotgun (WGS) entry which is preliminary data.</text>
</comment>
<dbReference type="AlphaFoldDB" id="A0AAV1UWC9"/>
<sequence>MCQLLTGINGRAKQTIELLLLTTPEASPSIKTRSVDRSEMY</sequence>
<reference evidence="1" key="1">
    <citation type="submission" date="2024-01" db="EMBL/GenBank/DDBJ databases">
        <authorList>
            <person name="Webb A."/>
        </authorList>
    </citation>
    <scope>NUCLEOTIDE SEQUENCE</scope>
    <source>
        <strain evidence="1">Pm1</strain>
    </source>
</reference>
<name>A0AAV1UWC9_9STRA</name>
<dbReference type="Proteomes" id="UP001162060">
    <property type="component" value="Unassembled WGS sequence"/>
</dbReference>
<gene>
    <name evidence="1" type="ORF">PM001_LOCUS24244</name>
</gene>
<evidence type="ECO:0000313" key="1">
    <source>
        <dbReference type="EMBL" id="CAK7939094.1"/>
    </source>
</evidence>